<evidence type="ECO:0000313" key="2">
    <source>
        <dbReference type="Proteomes" id="UP000234752"/>
    </source>
</evidence>
<dbReference type="AlphaFoldDB" id="A0A2K9N7H5"/>
<name>A0A2K9N7H5_9PROT</name>
<reference evidence="1 2" key="1">
    <citation type="submission" date="2017-12" db="EMBL/GenBank/DDBJ databases">
        <title>Genomes of bacteria within cyanobacterial aggregates.</title>
        <authorList>
            <person name="Cai H."/>
        </authorList>
    </citation>
    <scope>NUCLEOTIDE SEQUENCE [LARGE SCALE GENOMIC DNA]</scope>
    <source>
        <strain evidence="1 2">TH16</strain>
    </source>
</reference>
<proteinExistence type="predicted"/>
<keyword evidence="2" id="KW-1185">Reference proteome</keyword>
<evidence type="ECO:0000313" key="1">
    <source>
        <dbReference type="EMBL" id="AUN29029.1"/>
    </source>
</evidence>
<dbReference type="EMBL" id="CP025611">
    <property type="protein sequence ID" value="AUN29029.1"/>
    <property type="molecule type" value="Genomic_DNA"/>
</dbReference>
<sequence length="88" mass="9672">MLFHSLKLEALIGFLRFRASMSCMDRTGSATFAGRGLYGMLPSYPVSFLDMIIITHYKRLQMHFSQQAVGGGSALRQQVAACPANAKT</sequence>
<dbReference type="KEGG" id="ncb:C0V82_01270"/>
<gene>
    <name evidence="1" type="ORF">C0V82_01270</name>
</gene>
<accession>A0A2K9N7H5</accession>
<protein>
    <submittedName>
        <fullName evidence="1">Uncharacterized protein</fullName>
    </submittedName>
</protein>
<organism evidence="1 2">
    <name type="scientific">Niveispirillum cyanobacteriorum</name>
    <dbReference type="NCBI Taxonomy" id="1612173"/>
    <lineage>
        <taxon>Bacteria</taxon>
        <taxon>Pseudomonadati</taxon>
        <taxon>Pseudomonadota</taxon>
        <taxon>Alphaproteobacteria</taxon>
        <taxon>Rhodospirillales</taxon>
        <taxon>Azospirillaceae</taxon>
        <taxon>Niveispirillum</taxon>
    </lineage>
</organism>
<dbReference type="Proteomes" id="UP000234752">
    <property type="component" value="Chromosome eg_1"/>
</dbReference>